<dbReference type="GO" id="GO:0016020">
    <property type="term" value="C:membrane"/>
    <property type="evidence" value="ECO:0007669"/>
    <property type="project" value="UniProtKB-SubCell"/>
</dbReference>
<accession>A0A0D3DNG0</accession>
<feature type="transmembrane region" description="Helical" evidence="9">
    <location>
        <begin position="53"/>
        <end position="74"/>
    </location>
</feature>
<evidence type="ECO:0000256" key="3">
    <source>
        <dbReference type="ARBA" id="ARBA00022448"/>
    </source>
</evidence>
<dbReference type="InterPro" id="IPR020966">
    <property type="entry name" value="ALMT"/>
</dbReference>
<dbReference type="Proteomes" id="UP000032141">
    <property type="component" value="Chromosome C8"/>
</dbReference>
<keyword evidence="6" id="KW-0406">Ion transport</keyword>
<reference evidence="10 11" key="1">
    <citation type="journal article" date="2014" name="Genome Biol.">
        <title>Transcriptome and methylome profiling reveals relics of genome dominance in the mesopolyploid Brassica oleracea.</title>
        <authorList>
            <person name="Parkin I.A."/>
            <person name="Koh C."/>
            <person name="Tang H."/>
            <person name="Robinson S.J."/>
            <person name="Kagale S."/>
            <person name="Clarke W.E."/>
            <person name="Town C.D."/>
            <person name="Nixon J."/>
            <person name="Krishnakumar V."/>
            <person name="Bidwell S.L."/>
            <person name="Denoeud F."/>
            <person name="Belcram H."/>
            <person name="Links M.G."/>
            <person name="Just J."/>
            <person name="Clarke C."/>
            <person name="Bender T."/>
            <person name="Huebert T."/>
            <person name="Mason A.S."/>
            <person name="Pires J.C."/>
            <person name="Barker G."/>
            <person name="Moore J."/>
            <person name="Walley P.G."/>
            <person name="Manoli S."/>
            <person name="Batley J."/>
            <person name="Edwards D."/>
            <person name="Nelson M.N."/>
            <person name="Wang X."/>
            <person name="Paterson A.H."/>
            <person name="King G."/>
            <person name="Bancroft I."/>
            <person name="Chalhoub B."/>
            <person name="Sharpe A.G."/>
        </authorList>
    </citation>
    <scope>NUCLEOTIDE SEQUENCE</scope>
    <source>
        <strain evidence="10 11">cv. TO1000</strain>
    </source>
</reference>
<dbReference type="Gramene" id="Bo8g055800.1">
    <property type="protein sequence ID" value="Bo8g055800.1"/>
    <property type="gene ID" value="Bo8g055800"/>
</dbReference>
<evidence type="ECO:0008006" key="12">
    <source>
        <dbReference type="Google" id="ProtNLM"/>
    </source>
</evidence>
<keyword evidence="8" id="KW-0407">Ion channel</keyword>
<protein>
    <recommendedName>
        <fullName evidence="12">Aluminum-activated malate transporter</fullName>
    </recommendedName>
</protein>
<evidence type="ECO:0000256" key="6">
    <source>
        <dbReference type="ARBA" id="ARBA00023065"/>
    </source>
</evidence>
<reference evidence="10" key="2">
    <citation type="submission" date="2015-03" db="UniProtKB">
        <authorList>
            <consortium name="EnsemblPlants"/>
        </authorList>
    </citation>
    <scope>IDENTIFICATION</scope>
</reference>
<keyword evidence="4 9" id="KW-0812">Transmembrane</keyword>
<dbReference type="PANTHER" id="PTHR31086">
    <property type="entry name" value="ALUMINUM-ACTIVATED MALATE TRANSPORTER 10"/>
    <property type="match status" value="1"/>
</dbReference>
<keyword evidence="7 9" id="KW-0472">Membrane</keyword>
<dbReference type="EnsemblPlants" id="Bo8g055800.1">
    <property type="protein sequence ID" value="Bo8g055800.1"/>
    <property type="gene ID" value="Bo8g055800"/>
</dbReference>
<evidence type="ECO:0000256" key="8">
    <source>
        <dbReference type="ARBA" id="ARBA00023303"/>
    </source>
</evidence>
<proteinExistence type="inferred from homology"/>
<evidence type="ECO:0000313" key="10">
    <source>
        <dbReference type="EnsemblPlants" id="Bo8g055800.1"/>
    </source>
</evidence>
<feature type="transmembrane region" description="Helical" evidence="9">
    <location>
        <begin position="136"/>
        <end position="154"/>
    </location>
</feature>
<feature type="transmembrane region" description="Helical" evidence="9">
    <location>
        <begin position="81"/>
        <end position="98"/>
    </location>
</feature>
<dbReference type="GO" id="GO:0015743">
    <property type="term" value="P:malate transport"/>
    <property type="evidence" value="ECO:0007669"/>
    <property type="project" value="InterPro"/>
</dbReference>
<dbReference type="AlphaFoldDB" id="A0A0D3DNG0"/>
<dbReference type="eggNOG" id="KOG4711">
    <property type="taxonomic scope" value="Eukaryota"/>
</dbReference>
<evidence type="ECO:0000256" key="2">
    <source>
        <dbReference type="ARBA" id="ARBA00007079"/>
    </source>
</evidence>
<evidence type="ECO:0000256" key="5">
    <source>
        <dbReference type="ARBA" id="ARBA00022989"/>
    </source>
</evidence>
<evidence type="ECO:0000313" key="11">
    <source>
        <dbReference type="Proteomes" id="UP000032141"/>
    </source>
</evidence>
<keyword evidence="5 9" id="KW-1133">Transmembrane helix</keyword>
<feature type="transmembrane region" description="Helical" evidence="9">
    <location>
        <begin position="104"/>
        <end position="124"/>
    </location>
</feature>
<keyword evidence="11" id="KW-1185">Reference proteome</keyword>
<evidence type="ECO:0000256" key="1">
    <source>
        <dbReference type="ARBA" id="ARBA00004141"/>
    </source>
</evidence>
<sequence length="379" mass="42021">MEKLREIVREGRRVGEEDPRRIVHSFKAGVALVLVSSFYYYQPFGPFTDYFGINAMWAVMTVVVVFEFSVGATLSKGLNRGVATLVAGGLALGAHQLASLSGRTIEPILLATFVFVTAALATFVRFFPRVKETIDYGMLIFILTFSLISLSQFREEEILDLAESRLSTVLVGGVSCILISSLSVLSGLDKTFILFLSPTWTHSPTSFKSLEVNILKPESNLERYKSVLNSKSDEDTLIPIDIKKKLEEPFRRMSMESGKALKEASISLKKMMKSSSYDIHIINSQSACKTLSTLLKSGILNDVEPLQMVSLLTTVSLLNDIVHLTEKISESVRELASAASFKNKMKPTEPTVSRSRILEALVVPCQLILVMVIMLSRSY</sequence>
<comment type="subcellular location">
    <subcellularLocation>
        <location evidence="1">Membrane</location>
        <topology evidence="1">Multi-pass membrane protein</topology>
    </subcellularLocation>
</comment>
<feature type="transmembrane region" description="Helical" evidence="9">
    <location>
        <begin position="357"/>
        <end position="376"/>
    </location>
</feature>
<dbReference type="OMA" id="PTWTHSP"/>
<dbReference type="STRING" id="109376.A0A0D3DNG0"/>
<feature type="transmembrane region" description="Helical" evidence="9">
    <location>
        <begin position="21"/>
        <end position="41"/>
    </location>
</feature>
<evidence type="ECO:0000256" key="4">
    <source>
        <dbReference type="ARBA" id="ARBA00022692"/>
    </source>
</evidence>
<comment type="similarity">
    <text evidence="2">Belongs to the aromatic acid exporter (TC 2.A.85) family.</text>
</comment>
<name>A0A0D3DNG0_BRAOL</name>
<evidence type="ECO:0000256" key="9">
    <source>
        <dbReference type="SAM" id="Phobius"/>
    </source>
</evidence>
<dbReference type="Pfam" id="PF11744">
    <property type="entry name" value="ALMT"/>
    <property type="match status" value="2"/>
</dbReference>
<feature type="transmembrane region" description="Helical" evidence="9">
    <location>
        <begin position="166"/>
        <end position="188"/>
    </location>
</feature>
<dbReference type="GO" id="GO:0034220">
    <property type="term" value="P:monoatomic ion transmembrane transport"/>
    <property type="evidence" value="ECO:0007669"/>
    <property type="project" value="UniProtKB-KW"/>
</dbReference>
<evidence type="ECO:0000256" key="7">
    <source>
        <dbReference type="ARBA" id="ARBA00023136"/>
    </source>
</evidence>
<keyword evidence="3" id="KW-0813">Transport</keyword>
<organism evidence="10 11">
    <name type="scientific">Brassica oleracea var. oleracea</name>
    <dbReference type="NCBI Taxonomy" id="109376"/>
    <lineage>
        <taxon>Eukaryota</taxon>
        <taxon>Viridiplantae</taxon>
        <taxon>Streptophyta</taxon>
        <taxon>Embryophyta</taxon>
        <taxon>Tracheophyta</taxon>
        <taxon>Spermatophyta</taxon>
        <taxon>Magnoliopsida</taxon>
        <taxon>eudicotyledons</taxon>
        <taxon>Gunneridae</taxon>
        <taxon>Pentapetalae</taxon>
        <taxon>rosids</taxon>
        <taxon>malvids</taxon>
        <taxon>Brassicales</taxon>
        <taxon>Brassicaceae</taxon>
        <taxon>Brassiceae</taxon>
        <taxon>Brassica</taxon>
    </lineage>
</organism>
<dbReference type="HOGENOM" id="CLU_020841_2_2_1"/>